<accession>A0A0J5TIV9</accession>
<dbReference type="AlphaFoldDB" id="A0A0J5TIV9"/>
<reference evidence="2" key="1">
    <citation type="submission" date="2016-01" db="EMBL/GenBank/DDBJ databases">
        <title>Whole genome sequencing of Bhargavaea cecembensis T14.</title>
        <authorList>
            <person name="Hong K.W."/>
        </authorList>
    </citation>
    <scope>NUCLEOTIDE SEQUENCE [LARGE SCALE GENOMIC DNA]</scope>
    <source>
        <strain evidence="2">M19</strain>
    </source>
</reference>
<sequence>MTLHDVNEARHHLMQTEMAYWRENNLFSGHWWFILIINLLFLVVFIMVIDRSRYTMSAFCLLLSFCLVAFVNEIGNYFGYWSYPYQFIGFLESFNAVDFMTIPVVYALTYQYFTKWKAYLIALLLVSALIGFVGMPIFVHFNFYDLHHWSPFSSFVLLFIIGVVIKSMCYFIESRDTILR</sequence>
<evidence type="ECO:0000313" key="2">
    <source>
        <dbReference type="Proteomes" id="UP000076510"/>
    </source>
</evidence>
<name>A0A0J5TIV9_9BACI</name>
<evidence type="ECO:0000313" key="1">
    <source>
        <dbReference type="EMBL" id="KZE45334.1"/>
    </source>
</evidence>
<gene>
    <name evidence="1" type="ORF">AV649_03835</name>
</gene>
<dbReference type="PATRIC" id="fig|189381.10.peg.3632"/>
<proteinExistence type="predicted"/>
<organism evidence="1 2">
    <name type="scientific">Rossellomorea marisflavi</name>
    <dbReference type="NCBI Taxonomy" id="189381"/>
    <lineage>
        <taxon>Bacteria</taxon>
        <taxon>Bacillati</taxon>
        <taxon>Bacillota</taxon>
        <taxon>Bacilli</taxon>
        <taxon>Bacillales</taxon>
        <taxon>Bacillaceae</taxon>
        <taxon>Rossellomorea</taxon>
    </lineage>
</organism>
<dbReference type="EMBL" id="LQQY01000034">
    <property type="protein sequence ID" value="KZE45334.1"/>
    <property type="molecule type" value="Genomic_DNA"/>
</dbReference>
<dbReference type="Proteomes" id="UP000076510">
    <property type="component" value="Unassembled WGS sequence"/>
</dbReference>
<dbReference type="OrthoDB" id="1679483at2"/>
<protein>
    <submittedName>
        <fullName evidence="1">Uncharacterized protein</fullName>
    </submittedName>
</protein>
<comment type="caution">
    <text evidence="1">The sequence shown here is derived from an EMBL/GenBank/DDBJ whole genome shotgun (WGS) entry which is preliminary data.</text>
</comment>
<dbReference type="RefSeq" id="WP_048003703.1">
    <property type="nucleotide sequence ID" value="NZ_CP085398.1"/>
</dbReference>